<comment type="caution">
    <text evidence="2">The sequence shown here is derived from an EMBL/GenBank/DDBJ whole genome shotgun (WGS) entry which is preliminary data.</text>
</comment>
<sequence length="105" mass="11632">MRWFSGLAILFYLSLLCTPQPFVVHAAQVSPQAENQLQAVQPALQQHLLGQPNEKDDPHSAALIAVERGWGNGFILPVSSFIPHFTAPVFYGAWQARAPPYSLTY</sequence>
<dbReference type="EMBL" id="BMYR01000005">
    <property type="protein sequence ID" value="GGW59551.1"/>
    <property type="molecule type" value="Genomic_DNA"/>
</dbReference>
<dbReference type="Proteomes" id="UP000634667">
    <property type="component" value="Unassembled WGS sequence"/>
</dbReference>
<gene>
    <name evidence="2" type="ORF">GCM10008111_14560</name>
</gene>
<evidence type="ECO:0000256" key="1">
    <source>
        <dbReference type="SAM" id="SignalP"/>
    </source>
</evidence>
<keyword evidence="1" id="KW-0732">Signal</keyword>
<evidence type="ECO:0008006" key="4">
    <source>
        <dbReference type="Google" id="ProtNLM"/>
    </source>
</evidence>
<reference evidence="3" key="1">
    <citation type="journal article" date="2019" name="Int. J. Syst. Evol. Microbiol.">
        <title>The Global Catalogue of Microorganisms (GCM) 10K type strain sequencing project: providing services to taxonomists for standard genome sequencing and annotation.</title>
        <authorList>
            <consortium name="The Broad Institute Genomics Platform"/>
            <consortium name="The Broad Institute Genome Sequencing Center for Infectious Disease"/>
            <person name="Wu L."/>
            <person name="Ma J."/>
        </authorList>
    </citation>
    <scope>NUCLEOTIDE SEQUENCE [LARGE SCALE GENOMIC DNA]</scope>
    <source>
        <strain evidence="3">KCTC 23723</strain>
    </source>
</reference>
<accession>A0ABQ2WJD0</accession>
<proteinExistence type="predicted"/>
<name>A0ABQ2WJD0_9ALTE</name>
<keyword evidence="3" id="KW-1185">Reference proteome</keyword>
<feature type="signal peptide" evidence="1">
    <location>
        <begin position="1"/>
        <end position="26"/>
    </location>
</feature>
<feature type="chain" id="PRO_5046810295" description="Lipoprotein" evidence="1">
    <location>
        <begin position="27"/>
        <end position="105"/>
    </location>
</feature>
<organism evidence="2 3">
    <name type="scientific">Alishewanella tabrizica</name>
    <dbReference type="NCBI Taxonomy" id="671278"/>
    <lineage>
        <taxon>Bacteria</taxon>
        <taxon>Pseudomonadati</taxon>
        <taxon>Pseudomonadota</taxon>
        <taxon>Gammaproteobacteria</taxon>
        <taxon>Alteromonadales</taxon>
        <taxon>Alteromonadaceae</taxon>
        <taxon>Alishewanella</taxon>
    </lineage>
</organism>
<dbReference type="RefSeq" id="WP_189482024.1">
    <property type="nucleotide sequence ID" value="NZ_BMYR01000005.1"/>
</dbReference>
<protein>
    <recommendedName>
        <fullName evidence="4">Lipoprotein</fullName>
    </recommendedName>
</protein>
<evidence type="ECO:0000313" key="3">
    <source>
        <dbReference type="Proteomes" id="UP000634667"/>
    </source>
</evidence>
<evidence type="ECO:0000313" key="2">
    <source>
        <dbReference type="EMBL" id="GGW59551.1"/>
    </source>
</evidence>